<proteinExistence type="predicted"/>
<evidence type="ECO:0000313" key="2">
    <source>
        <dbReference type="EMBL" id="MBB6439161.1"/>
    </source>
</evidence>
<keyword evidence="3" id="KW-1185">Reference proteome</keyword>
<organism evidence="2 3">
    <name type="scientific">Streptomyces candidus</name>
    <dbReference type="NCBI Taxonomy" id="67283"/>
    <lineage>
        <taxon>Bacteria</taxon>
        <taxon>Bacillati</taxon>
        <taxon>Actinomycetota</taxon>
        <taxon>Actinomycetes</taxon>
        <taxon>Kitasatosporales</taxon>
        <taxon>Streptomycetaceae</taxon>
        <taxon>Streptomyces</taxon>
    </lineage>
</organism>
<dbReference type="InterPro" id="IPR049750">
    <property type="entry name" value="SGM_5486-like-assoc"/>
</dbReference>
<gene>
    <name evidence="2" type="ORF">HNQ79_005673</name>
</gene>
<protein>
    <submittedName>
        <fullName evidence="2">Uncharacterized protein</fullName>
    </submittedName>
</protein>
<keyword evidence="1" id="KW-0812">Transmembrane</keyword>
<dbReference type="EMBL" id="JACHEM010000018">
    <property type="protein sequence ID" value="MBB6439161.1"/>
    <property type="molecule type" value="Genomic_DNA"/>
</dbReference>
<name>A0A7X0HK56_9ACTN</name>
<accession>A0A7X0HK56</accession>
<reference evidence="2 3" key="1">
    <citation type="submission" date="2020-08" db="EMBL/GenBank/DDBJ databases">
        <title>Genomic Encyclopedia of Type Strains, Phase IV (KMG-IV): sequencing the most valuable type-strain genomes for metagenomic binning, comparative biology and taxonomic classification.</title>
        <authorList>
            <person name="Goeker M."/>
        </authorList>
    </citation>
    <scope>NUCLEOTIDE SEQUENCE [LARGE SCALE GENOMIC DNA]</scope>
    <source>
        <strain evidence="2 3">DSM 40141</strain>
    </source>
</reference>
<comment type="caution">
    <text evidence="2">The sequence shown here is derived from an EMBL/GenBank/DDBJ whole genome shotgun (WGS) entry which is preliminary data.</text>
</comment>
<dbReference type="Proteomes" id="UP000540423">
    <property type="component" value="Unassembled WGS sequence"/>
</dbReference>
<dbReference type="RefSeq" id="WP_260421832.1">
    <property type="nucleotide sequence ID" value="NZ_BNBN01000016.1"/>
</dbReference>
<keyword evidence="1" id="KW-0472">Membrane</keyword>
<dbReference type="AlphaFoldDB" id="A0A7X0HK56"/>
<keyword evidence="1" id="KW-1133">Transmembrane helix</keyword>
<sequence>MPVLDPHPPNGRKKLLYVLGAMLSITVIIAVVAMILSP</sequence>
<dbReference type="NCBIfam" id="NF040912">
    <property type="entry name" value="SGM_5486_fam"/>
    <property type="match status" value="1"/>
</dbReference>
<evidence type="ECO:0000313" key="3">
    <source>
        <dbReference type="Proteomes" id="UP000540423"/>
    </source>
</evidence>
<evidence type="ECO:0000256" key="1">
    <source>
        <dbReference type="SAM" id="Phobius"/>
    </source>
</evidence>
<feature type="transmembrane region" description="Helical" evidence="1">
    <location>
        <begin position="15"/>
        <end position="36"/>
    </location>
</feature>